<dbReference type="Gene3D" id="1.20.120.330">
    <property type="entry name" value="Nucleotidyltransferases domain 2"/>
    <property type="match status" value="1"/>
</dbReference>
<dbReference type="KEGG" id="mcau:MIT9_P0155"/>
<name>A0AAU9CGA8_9GAMM</name>
<sequence>MIDFGKFKRALALLESQYGHLQTLDPKLPDWMHEAVAESVIQRFETCYDCLWKVLRRYLQEALGLPEVPNSPKPVFRLANENALLPSPIERWIEYANVRIATADDYSGEKAKAALAVMEAFIRDAKALYRTLTSGGGKCPSS</sequence>
<evidence type="ECO:0000313" key="2">
    <source>
        <dbReference type="Proteomes" id="UP001321825"/>
    </source>
</evidence>
<evidence type="ECO:0008006" key="3">
    <source>
        <dbReference type="Google" id="ProtNLM"/>
    </source>
</evidence>
<dbReference type="Proteomes" id="UP001321825">
    <property type="component" value="Chromosome"/>
</dbReference>
<reference evidence="2" key="1">
    <citation type="journal article" date="2024" name="Int. J. Syst. Evol. Microbiol.">
        <title>Methylomarinovum tepidoasis sp. nov., a moderately thermophilic methanotroph of the family Methylothermaceae isolated from a deep-sea hydrothermal field.</title>
        <authorList>
            <person name="Hirayama H."/>
            <person name="Takaki Y."/>
            <person name="Abe M."/>
            <person name="Miyazaki M."/>
            <person name="Uematsu K."/>
            <person name="Matsui Y."/>
            <person name="Takai K."/>
        </authorList>
    </citation>
    <scope>NUCLEOTIDE SEQUENCE [LARGE SCALE GENOMIC DNA]</scope>
    <source>
        <strain evidence="2">IT-9</strain>
    </source>
</reference>
<dbReference type="Pfam" id="PF08780">
    <property type="entry name" value="NTase_sub_bind"/>
    <property type="match status" value="1"/>
</dbReference>
<dbReference type="AlphaFoldDB" id="A0AAU9CGA8"/>
<keyword evidence="2" id="KW-1185">Reference proteome</keyword>
<gene>
    <name evidence="1" type="ORF">MIT9_P0155</name>
</gene>
<dbReference type="SUPFAM" id="SSF81593">
    <property type="entry name" value="Nucleotidyltransferase substrate binding subunit/domain"/>
    <property type="match status" value="1"/>
</dbReference>
<organism evidence="1 2">
    <name type="scientific">Methylomarinovum caldicuralii</name>
    <dbReference type="NCBI Taxonomy" id="438856"/>
    <lineage>
        <taxon>Bacteria</taxon>
        <taxon>Pseudomonadati</taxon>
        <taxon>Pseudomonadota</taxon>
        <taxon>Gammaproteobacteria</taxon>
        <taxon>Methylococcales</taxon>
        <taxon>Methylothermaceae</taxon>
        <taxon>Methylomarinovum</taxon>
    </lineage>
</organism>
<dbReference type="EMBL" id="AP024714">
    <property type="protein sequence ID" value="BCX80581.1"/>
    <property type="molecule type" value="Genomic_DNA"/>
</dbReference>
<dbReference type="InterPro" id="IPR010235">
    <property type="entry name" value="HepT"/>
</dbReference>
<dbReference type="RefSeq" id="WP_317705549.1">
    <property type="nucleotide sequence ID" value="NZ_AP024714.1"/>
</dbReference>
<accession>A0AAU9CGA8</accession>
<evidence type="ECO:0000313" key="1">
    <source>
        <dbReference type="EMBL" id="BCX80581.1"/>
    </source>
</evidence>
<protein>
    <recommendedName>
        <fullName evidence="3">Nucleotidyltransferase</fullName>
    </recommendedName>
</protein>
<proteinExistence type="predicted"/>